<protein>
    <submittedName>
        <fullName evidence="8">Exporter-like protein</fullName>
    </submittedName>
</protein>
<sequence precursor="true">MEKTKPRWIAIIIALLVFTGAGLSRISFNVDILKLLPTHLPQVKGLSLFLKHFSQPKELIVTVEAPTSELAESTADALADAFSKHPDLVQRAVARAPWEKRPADLSELLAFLVLNQPPEKIRALVNSLSPEQADATLKSSVEKLGESISPQEVALLSYDPYNVAGALGDLGSFAGTAQQSEFSSADGTFRVLYVVSAHNFPNYKAAIAWVNQIKQIAHATVTDSAIHLGFTGEPAFVADISGSMEWDMTSSGFVTLLVIALIFYLCYRRARPLMELQAMLVLIFTLSLAAAGLFLSQLTVIGVGCAAIMIGLSVDYGYFVYQRSLHHRGTVGELQRQCVQNIAWTSGTTAAVFFALNFSSLPGLSQLGNLVGIGVVFGAIVMLTIYARLTMRFHRSQEGRPPSIIERLFVTPGFWRKGAILTAVIVFFLLGVLAVKGLPQPDFSARTLRPRKSEAYVALDRLYARLTDDRDMLSLVVAGKDEAEVLKRLRLAENSLSAAEARGEVKSFRTALPLWPAVGNQRANLPLLAPLAKEIPRLRERAVAAGFKDEAFVLDEAIFQQWAAWANVPTPLWPTNDTSRWIFRRVASHEGDQLLALGMVTPMPGHEDALTAAVQSEGTWLVSWNQLGRELRHVIPCEFGHVIMALSAIVILLLIIAFRSIRAVALFVLTTALVLACLAGAMSLLGMGWNFFNLAALLLLLGTGTDYSILLLLAMKRNGGDAPAAQRELGLVICLCAFSASAGFGTISWANHIGLASLGQTCALGLVLDALISLFLLPRVWAWIHPHARAVEEMPR</sequence>
<feature type="transmembrane region" description="Helical" evidence="6">
    <location>
        <begin position="665"/>
        <end position="685"/>
    </location>
</feature>
<evidence type="ECO:0000256" key="3">
    <source>
        <dbReference type="ARBA" id="ARBA00022692"/>
    </source>
</evidence>
<dbReference type="eggNOG" id="COG4258">
    <property type="taxonomic scope" value="Bacteria"/>
</dbReference>
<feature type="transmembrane region" description="Helical" evidence="6">
    <location>
        <begin position="639"/>
        <end position="658"/>
    </location>
</feature>
<gene>
    <name evidence="8" type="ORF">CfE428DRAFT_0929</name>
</gene>
<keyword evidence="5 6" id="KW-0472">Membrane</keyword>
<dbReference type="SUPFAM" id="SSF82866">
    <property type="entry name" value="Multidrug efflux transporter AcrB transmembrane domain"/>
    <property type="match status" value="2"/>
</dbReference>
<dbReference type="InterPro" id="IPR050545">
    <property type="entry name" value="Mycobact_MmpL"/>
</dbReference>
<dbReference type="InParanoid" id="B4CW92"/>
<feature type="domain" description="Membrane transport protein MMPL" evidence="7">
    <location>
        <begin position="137"/>
        <end position="392"/>
    </location>
</feature>
<feature type="transmembrane region" description="Helical" evidence="6">
    <location>
        <begin position="418"/>
        <end position="438"/>
    </location>
</feature>
<evidence type="ECO:0000256" key="5">
    <source>
        <dbReference type="ARBA" id="ARBA00023136"/>
    </source>
</evidence>
<dbReference type="RefSeq" id="WP_006978256.1">
    <property type="nucleotide sequence ID" value="NZ_ABVL01000002.1"/>
</dbReference>
<keyword evidence="9" id="KW-1185">Reference proteome</keyword>
<evidence type="ECO:0000256" key="4">
    <source>
        <dbReference type="ARBA" id="ARBA00022989"/>
    </source>
</evidence>
<dbReference type="Gene3D" id="1.20.1640.10">
    <property type="entry name" value="Multidrug efflux transporter AcrB transmembrane domain"/>
    <property type="match status" value="2"/>
</dbReference>
<dbReference type="Proteomes" id="UP000005824">
    <property type="component" value="Unassembled WGS sequence"/>
</dbReference>
<comment type="subcellular location">
    <subcellularLocation>
        <location evidence="1">Cell membrane</location>
        <topology evidence="1">Multi-pass membrane protein</topology>
    </subcellularLocation>
</comment>
<evidence type="ECO:0000256" key="6">
    <source>
        <dbReference type="SAM" id="Phobius"/>
    </source>
</evidence>
<feature type="transmembrane region" description="Helical" evidence="6">
    <location>
        <begin position="248"/>
        <end position="266"/>
    </location>
</feature>
<keyword evidence="2" id="KW-1003">Cell membrane</keyword>
<dbReference type="PANTHER" id="PTHR33406">
    <property type="entry name" value="MEMBRANE PROTEIN MJ1562-RELATED"/>
    <property type="match status" value="1"/>
</dbReference>
<dbReference type="Pfam" id="PF03176">
    <property type="entry name" value="MMPL"/>
    <property type="match status" value="2"/>
</dbReference>
<dbReference type="InterPro" id="IPR004869">
    <property type="entry name" value="MMPL_dom"/>
</dbReference>
<keyword evidence="4 6" id="KW-1133">Transmembrane helix</keyword>
<feature type="transmembrane region" description="Helical" evidence="6">
    <location>
        <begin position="367"/>
        <end position="387"/>
    </location>
</feature>
<evidence type="ECO:0000259" key="7">
    <source>
        <dbReference type="Pfam" id="PF03176"/>
    </source>
</evidence>
<dbReference type="GO" id="GO:0005886">
    <property type="term" value="C:plasma membrane"/>
    <property type="evidence" value="ECO:0007669"/>
    <property type="project" value="UniProtKB-SubCell"/>
</dbReference>
<dbReference type="AlphaFoldDB" id="B4CW92"/>
<organism evidence="8 9">
    <name type="scientific">Chthoniobacter flavus Ellin428</name>
    <dbReference type="NCBI Taxonomy" id="497964"/>
    <lineage>
        <taxon>Bacteria</taxon>
        <taxon>Pseudomonadati</taxon>
        <taxon>Verrucomicrobiota</taxon>
        <taxon>Spartobacteria</taxon>
        <taxon>Chthoniobacterales</taxon>
        <taxon>Chthoniobacteraceae</taxon>
        <taxon>Chthoniobacter</taxon>
    </lineage>
</organism>
<feature type="transmembrane region" description="Helical" evidence="6">
    <location>
        <begin position="342"/>
        <end position="361"/>
    </location>
</feature>
<keyword evidence="3 6" id="KW-0812">Transmembrane</keyword>
<evidence type="ECO:0000256" key="2">
    <source>
        <dbReference type="ARBA" id="ARBA00022475"/>
    </source>
</evidence>
<feature type="transmembrane region" description="Helical" evidence="6">
    <location>
        <begin position="278"/>
        <end position="295"/>
    </location>
</feature>
<feature type="transmembrane region" description="Helical" evidence="6">
    <location>
        <begin position="691"/>
        <end position="713"/>
    </location>
</feature>
<comment type="caution">
    <text evidence="8">The sequence shown here is derived from an EMBL/GenBank/DDBJ whole genome shotgun (WGS) entry which is preliminary data.</text>
</comment>
<proteinExistence type="predicted"/>
<name>B4CW92_9BACT</name>
<feature type="transmembrane region" description="Helical" evidence="6">
    <location>
        <begin position="729"/>
        <end position="749"/>
    </location>
</feature>
<accession>B4CW92</accession>
<dbReference type="PANTHER" id="PTHR33406:SF13">
    <property type="entry name" value="MEMBRANE PROTEIN YDFJ"/>
    <property type="match status" value="1"/>
</dbReference>
<feature type="domain" description="Membrane transport protein MMPL" evidence="7">
    <location>
        <begin position="641"/>
        <end position="782"/>
    </location>
</feature>
<dbReference type="EMBL" id="ABVL01000002">
    <property type="protein sequence ID" value="EDY21684.1"/>
    <property type="molecule type" value="Genomic_DNA"/>
</dbReference>
<dbReference type="STRING" id="497964.CfE428DRAFT_0929"/>
<evidence type="ECO:0000256" key="1">
    <source>
        <dbReference type="ARBA" id="ARBA00004651"/>
    </source>
</evidence>
<evidence type="ECO:0000313" key="8">
    <source>
        <dbReference type="EMBL" id="EDY21684.1"/>
    </source>
</evidence>
<evidence type="ECO:0000313" key="9">
    <source>
        <dbReference type="Proteomes" id="UP000005824"/>
    </source>
</evidence>
<feature type="transmembrane region" description="Helical" evidence="6">
    <location>
        <begin position="755"/>
        <end position="777"/>
    </location>
</feature>
<feature type="transmembrane region" description="Helical" evidence="6">
    <location>
        <begin position="301"/>
        <end position="321"/>
    </location>
</feature>
<reference evidence="8 9" key="1">
    <citation type="journal article" date="2011" name="J. Bacteriol.">
        <title>Genome sequence of Chthoniobacter flavus Ellin428, an aerobic heterotrophic soil bacterium.</title>
        <authorList>
            <person name="Kant R."/>
            <person name="van Passel M.W."/>
            <person name="Palva A."/>
            <person name="Lucas S."/>
            <person name="Lapidus A."/>
            <person name="Glavina Del Rio T."/>
            <person name="Dalin E."/>
            <person name="Tice H."/>
            <person name="Bruce D."/>
            <person name="Goodwin L."/>
            <person name="Pitluck S."/>
            <person name="Larimer F.W."/>
            <person name="Land M.L."/>
            <person name="Hauser L."/>
            <person name="Sangwan P."/>
            <person name="de Vos W.M."/>
            <person name="Janssen P.H."/>
            <person name="Smidt H."/>
        </authorList>
    </citation>
    <scope>NUCLEOTIDE SEQUENCE [LARGE SCALE GENOMIC DNA]</scope>
    <source>
        <strain evidence="8 9">Ellin428</strain>
    </source>
</reference>